<dbReference type="Pfam" id="PF13508">
    <property type="entry name" value="Acetyltransf_7"/>
    <property type="match status" value="1"/>
</dbReference>
<dbReference type="GO" id="GO:0016747">
    <property type="term" value="F:acyltransferase activity, transferring groups other than amino-acyl groups"/>
    <property type="evidence" value="ECO:0007669"/>
    <property type="project" value="InterPro"/>
</dbReference>
<dbReference type="PANTHER" id="PTHR43800:SF1">
    <property type="entry name" value="PEPTIDYL-LYSINE N-ACETYLTRANSFERASE YJAB"/>
    <property type="match status" value="1"/>
</dbReference>
<gene>
    <name evidence="4" type="ORF">H9703_06135</name>
</gene>
<feature type="domain" description="N-acetyltransferase" evidence="3">
    <location>
        <begin position="1"/>
        <end position="142"/>
    </location>
</feature>
<keyword evidence="2 4" id="KW-0012">Acyltransferase</keyword>
<organism evidence="4 5">
    <name type="scientific">Candidatus Faecalibacterium faecigallinarum</name>
    <dbReference type="NCBI Taxonomy" id="2838577"/>
    <lineage>
        <taxon>Bacteria</taxon>
        <taxon>Bacillati</taxon>
        <taxon>Bacillota</taxon>
        <taxon>Clostridia</taxon>
        <taxon>Eubacteriales</taxon>
        <taxon>Oscillospiraceae</taxon>
        <taxon>Faecalibacterium</taxon>
    </lineage>
</organism>
<accession>A0A9D2P907</accession>
<evidence type="ECO:0000256" key="2">
    <source>
        <dbReference type="ARBA" id="ARBA00023315"/>
    </source>
</evidence>
<evidence type="ECO:0000313" key="5">
    <source>
        <dbReference type="Proteomes" id="UP000823906"/>
    </source>
</evidence>
<dbReference type="SUPFAM" id="SSF55729">
    <property type="entry name" value="Acyl-CoA N-acyltransferases (Nat)"/>
    <property type="match status" value="1"/>
</dbReference>
<reference evidence="4" key="2">
    <citation type="submission" date="2021-04" db="EMBL/GenBank/DDBJ databases">
        <authorList>
            <person name="Gilroy R."/>
        </authorList>
    </citation>
    <scope>NUCLEOTIDE SEQUENCE</scope>
    <source>
        <strain evidence="4">ChiSjej5B23-2810</strain>
    </source>
</reference>
<name>A0A9D2P907_9FIRM</name>
<evidence type="ECO:0000259" key="3">
    <source>
        <dbReference type="PROSITE" id="PS51186"/>
    </source>
</evidence>
<evidence type="ECO:0000256" key="1">
    <source>
        <dbReference type="ARBA" id="ARBA00022679"/>
    </source>
</evidence>
<dbReference type="EMBL" id="DWWN01000041">
    <property type="protein sequence ID" value="HJC45697.1"/>
    <property type="molecule type" value="Genomic_DNA"/>
</dbReference>
<sequence length="143" mass="15996">MIRRAEPSDLGAVLRIWLDANLDAHAFIPAEYWQGCRGLVQEMLPQAELYVHQDPAGWIDGFLGLEGNYVAGLFVRQDARSRGVGRELLDCAKAHRTQLSLSVYRKNERAAAFYQREGFVVLAAGVDANTGEPEYTMAWNRLG</sequence>
<dbReference type="AlphaFoldDB" id="A0A9D2P907"/>
<dbReference type="InterPro" id="IPR000182">
    <property type="entry name" value="GNAT_dom"/>
</dbReference>
<proteinExistence type="predicted"/>
<evidence type="ECO:0000313" key="4">
    <source>
        <dbReference type="EMBL" id="HJC45697.1"/>
    </source>
</evidence>
<keyword evidence="1 4" id="KW-0808">Transferase</keyword>
<reference evidence="4" key="1">
    <citation type="journal article" date="2021" name="PeerJ">
        <title>Extensive microbial diversity within the chicken gut microbiome revealed by metagenomics and culture.</title>
        <authorList>
            <person name="Gilroy R."/>
            <person name="Ravi A."/>
            <person name="Getino M."/>
            <person name="Pursley I."/>
            <person name="Horton D.L."/>
            <person name="Alikhan N.F."/>
            <person name="Baker D."/>
            <person name="Gharbi K."/>
            <person name="Hall N."/>
            <person name="Watson M."/>
            <person name="Adriaenssens E.M."/>
            <person name="Foster-Nyarko E."/>
            <person name="Jarju S."/>
            <person name="Secka A."/>
            <person name="Antonio M."/>
            <person name="Oren A."/>
            <person name="Chaudhuri R.R."/>
            <person name="La Ragione R."/>
            <person name="Hildebrand F."/>
            <person name="Pallen M.J."/>
        </authorList>
    </citation>
    <scope>NUCLEOTIDE SEQUENCE</scope>
    <source>
        <strain evidence="4">ChiSjej5B23-2810</strain>
    </source>
</reference>
<dbReference type="PANTHER" id="PTHR43800">
    <property type="entry name" value="PEPTIDYL-LYSINE N-ACETYLTRANSFERASE YJAB"/>
    <property type="match status" value="1"/>
</dbReference>
<dbReference type="Gene3D" id="3.40.630.30">
    <property type="match status" value="1"/>
</dbReference>
<comment type="caution">
    <text evidence="4">The sequence shown here is derived from an EMBL/GenBank/DDBJ whole genome shotgun (WGS) entry which is preliminary data.</text>
</comment>
<dbReference type="InterPro" id="IPR016181">
    <property type="entry name" value="Acyl_CoA_acyltransferase"/>
</dbReference>
<protein>
    <submittedName>
        <fullName evidence="4">GNAT family N-acetyltransferase</fullName>
        <ecNumber evidence="4">2.3.1.-</ecNumber>
    </submittedName>
</protein>
<dbReference type="Proteomes" id="UP000823906">
    <property type="component" value="Unassembled WGS sequence"/>
</dbReference>
<dbReference type="PROSITE" id="PS51186">
    <property type="entry name" value="GNAT"/>
    <property type="match status" value="1"/>
</dbReference>
<dbReference type="EC" id="2.3.1.-" evidence="4"/>